<gene>
    <name evidence="1" type="ORF">Rhe02_83910</name>
</gene>
<name>A0A8J3QIF6_9ACTN</name>
<reference evidence="1" key="1">
    <citation type="submission" date="2021-01" db="EMBL/GenBank/DDBJ databases">
        <title>Whole genome shotgun sequence of Rhizocola hellebori NBRC 109834.</title>
        <authorList>
            <person name="Komaki H."/>
            <person name="Tamura T."/>
        </authorList>
    </citation>
    <scope>NUCLEOTIDE SEQUENCE</scope>
    <source>
        <strain evidence="1">NBRC 109834</strain>
    </source>
</reference>
<protein>
    <submittedName>
        <fullName evidence="1">Uncharacterized protein</fullName>
    </submittedName>
</protein>
<evidence type="ECO:0000313" key="2">
    <source>
        <dbReference type="Proteomes" id="UP000612899"/>
    </source>
</evidence>
<keyword evidence="2" id="KW-1185">Reference proteome</keyword>
<dbReference type="RefSeq" id="WP_203914038.1">
    <property type="nucleotide sequence ID" value="NZ_BONY01000090.1"/>
</dbReference>
<dbReference type="Proteomes" id="UP000612899">
    <property type="component" value="Unassembled WGS sequence"/>
</dbReference>
<dbReference type="EMBL" id="BONY01000090">
    <property type="protein sequence ID" value="GIH10324.1"/>
    <property type="molecule type" value="Genomic_DNA"/>
</dbReference>
<organism evidence="1 2">
    <name type="scientific">Rhizocola hellebori</name>
    <dbReference type="NCBI Taxonomy" id="1392758"/>
    <lineage>
        <taxon>Bacteria</taxon>
        <taxon>Bacillati</taxon>
        <taxon>Actinomycetota</taxon>
        <taxon>Actinomycetes</taxon>
        <taxon>Micromonosporales</taxon>
        <taxon>Micromonosporaceae</taxon>
        <taxon>Rhizocola</taxon>
    </lineage>
</organism>
<comment type="caution">
    <text evidence="1">The sequence shown here is derived from an EMBL/GenBank/DDBJ whole genome shotgun (WGS) entry which is preliminary data.</text>
</comment>
<dbReference type="AlphaFoldDB" id="A0A8J3QIF6"/>
<sequence>MVTFPVWDMPQLPELDRRTNGEAFEIHRGMAYGTGPGVIITSHDPSKIVIEKPASPTDGGTFSFYGAVHIANGVSLALAQGPTVPEYHQVTDTLLRCEDQVIPALAFDFLPDVQVVVSASLLTHAVAVVAWQLRLYPIRLEQASPSA</sequence>
<accession>A0A8J3QIF6</accession>
<proteinExistence type="predicted"/>
<evidence type="ECO:0000313" key="1">
    <source>
        <dbReference type="EMBL" id="GIH10324.1"/>
    </source>
</evidence>